<dbReference type="InterPro" id="IPR011042">
    <property type="entry name" value="6-blade_b-propeller_TolB-like"/>
</dbReference>
<dbReference type="InterPro" id="IPR011659">
    <property type="entry name" value="WD40"/>
</dbReference>
<dbReference type="GO" id="GO:0006508">
    <property type="term" value="P:proteolysis"/>
    <property type="evidence" value="ECO:0007669"/>
    <property type="project" value="InterPro"/>
</dbReference>
<dbReference type="SUPFAM" id="SSF82171">
    <property type="entry name" value="DPP6 N-terminal domain-like"/>
    <property type="match status" value="1"/>
</dbReference>
<protein>
    <submittedName>
        <fullName evidence="2">Putative peptidase</fullName>
    </submittedName>
</protein>
<reference evidence="2 3" key="1">
    <citation type="submission" date="2014-11" db="EMBL/GenBank/DDBJ databases">
        <title>Whole genome shotgun sequence of Sphingomonas parapaucimobilis NBRC 15100.</title>
        <authorList>
            <person name="Katano-Makiyama Y."/>
            <person name="Hosoyama A."/>
            <person name="Hashimoto M."/>
            <person name="Hosoyama Y."/>
            <person name="Noguchi M."/>
            <person name="Numata M."/>
            <person name="Tsuchikane K."/>
            <person name="Hirakata S."/>
            <person name="Uohara A."/>
            <person name="Shimodaira J."/>
            <person name="Ohji S."/>
            <person name="Ichikawa N."/>
            <person name="Kimura A."/>
            <person name="Yamazoe A."/>
            <person name="Fujita N."/>
        </authorList>
    </citation>
    <scope>NUCLEOTIDE SEQUENCE [LARGE SCALE GENOMIC DNA]</scope>
    <source>
        <strain evidence="2 3">NBRC 15100</strain>
    </source>
</reference>
<name>A0A0A1W4T9_9SPHN</name>
<keyword evidence="3" id="KW-1185">Reference proteome</keyword>
<dbReference type="SUPFAM" id="SSF53474">
    <property type="entry name" value="alpha/beta-Hydrolases"/>
    <property type="match status" value="1"/>
</dbReference>
<dbReference type="eggNOG" id="COG1506">
    <property type="taxonomic scope" value="Bacteria"/>
</dbReference>
<dbReference type="GO" id="GO:0008236">
    <property type="term" value="F:serine-type peptidase activity"/>
    <property type="evidence" value="ECO:0007669"/>
    <property type="project" value="InterPro"/>
</dbReference>
<dbReference type="Pfam" id="PF00326">
    <property type="entry name" value="Peptidase_S9"/>
    <property type="match status" value="1"/>
</dbReference>
<comment type="caution">
    <text evidence="2">The sequence shown here is derived from an EMBL/GenBank/DDBJ whole genome shotgun (WGS) entry which is preliminary data.</text>
</comment>
<dbReference type="InterPro" id="IPR001375">
    <property type="entry name" value="Peptidase_S9_cat"/>
</dbReference>
<dbReference type="OrthoDB" id="100212at2"/>
<organism evidence="2 3">
    <name type="scientific">Sphingomonas parapaucimobilis NBRC 15100</name>
    <dbReference type="NCBI Taxonomy" id="1219049"/>
    <lineage>
        <taxon>Bacteria</taxon>
        <taxon>Pseudomonadati</taxon>
        <taxon>Pseudomonadota</taxon>
        <taxon>Alphaproteobacteria</taxon>
        <taxon>Sphingomonadales</taxon>
        <taxon>Sphingomonadaceae</taxon>
        <taxon>Sphingomonas</taxon>
    </lineage>
</organism>
<dbReference type="AlphaFoldDB" id="A0A0A1W4T9"/>
<dbReference type="InterPro" id="IPR053536">
    <property type="entry name" value="Lasso_peptide_isopeptidase"/>
</dbReference>
<dbReference type="eggNOG" id="COG0823">
    <property type="taxonomic scope" value="Bacteria"/>
</dbReference>
<proteinExistence type="predicted"/>
<feature type="domain" description="Peptidase S9 prolyl oligopeptidase catalytic" evidence="1">
    <location>
        <begin position="512"/>
        <end position="668"/>
    </location>
</feature>
<dbReference type="Gene3D" id="2.120.10.30">
    <property type="entry name" value="TolB, C-terminal domain"/>
    <property type="match status" value="1"/>
</dbReference>
<dbReference type="Gene3D" id="3.40.50.1820">
    <property type="entry name" value="alpha/beta hydrolase"/>
    <property type="match status" value="1"/>
</dbReference>
<evidence type="ECO:0000313" key="3">
    <source>
        <dbReference type="Proteomes" id="UP000032305"/>
    </source>
</evidence>
<accession>A0A0A1W4T9</accession>
<gene>
    <name evidence="2" type="ORF">SP5_030_00310</name>
</gene>
<dbReference type="RefSeq" id="WP_042485054.1">
    <property type="nucleotide sequence ID" value="NZ_BBPI01000030.1"/>
</dbReference>
<dbReference type="InterPro" id="IPR029058">
    <property type="entry name" value="AB_hydrolase_fold"/>
</dbReference>
<sequence length="702" mass="75885">MVSALLLAAGLAVADIDAAPPPCTGMVPTIAPAGATDRPVSLDDLLALRDIGQPDPSVGGPSPLAVSPDGRRIAFVISRADPLANRVCQALVVLGLDPQARPRIVDEGGEAIRAENVVRGSRTGSGLPATIVPAWSPDGRYLAYLKRVGGRTQAWRVSVDDGAAVRITDAPVDVEAVAWSEDGSRLVFATRPGRTTFADAVRAEGRTGFLFDHRVIPPNGFAPQLPGDLERVVWSVPREGGPVARADRQDIARLGGEPVLSEPSPLNAVTSDGRKAGAKVDGPSPFAGRRIWADGNGSRLACIASECHGSMRGMWWGSDGRSLLFLRYEGPNNERTSLFRWTPGEAVVRRILTTEDALVGCTMAPQELLCLREASLAPRRIVGIDLASGTARTVLDPNPEFASLAKPHVERLRWTNPAGLPAWGDLVLPAGRPPASGWPLVIVQYTSRGFLRGGTGDEYPILPLAANGIAVLSFQRPPLVVQAQPNLSSAQAVAAVLRNWDERRSTHASLEAGLAKLAARGDIDRDRMGITGLSDGSTTARYALVAGKPFRAASLSTCCRYLRSDLIYGGTVLADEMRAMGFPKVTADDPAFWAPISLPQAAHRLRTPILFQLADEEGLFALETFAALRENDVPVELRIFPDEHHIKWQPAHRAVVYARNLDWFRFWLRGEEDPDPAKREQYRRWRNWRDHSAVTRLLASAP</sequence>
<evidence type="ECO:0000259" key="1">
    <source>
        <dbReference type="Pfam" id="PF00326"/>
    </source>
</evidence>
<dbReference type="NCBIfam" id="NF033523">
    <property type="entry name" value="lasso_peptidase"/>
    <property type="match status" value="1"/>
</dbReference>
<evidence type="ECO:0000313" key="2">
    <source>
        <dbReference type="EMBL" id="GAM00333.1"/>
    </source>
</evidence>
<dbReference type="Pfam" id="PF07676">
    <property type="entry name" value="PD40"/>
    <property type="match status" value="1"/>
</dbReference>
<dbReference type="Proteomes" id="UP000032305">
    <property type="component" value="Unassembled WGS sequence"/>
</dbReference>
<dbReference type="EMBL" id="BBPI01000030">
    <property type="protein sequence ID" value="GAM00333.1"/>
    <property type="molecule type" value="Genomic_DNA"/>
</dbReference>